<name>A0A138A8Q0_9ACTN</name>
<comment type="caution">
    <text evidence="3">The sequence shown here is derived from an EMBL/GenBank/DDBJ whole genome shotgun (WGS) entry which is preliminary data.</text>
</comment>
<dbReference type="InterPro" id="IPR021443">
    <property type="entry name" value="DUF3093"/>
</dbReference>
<sequence length="163" mass="17871">MSEDRAVKTSKPGTGYFERLTVPWYWWLAGAIVAGLLCFEVTLATRWGDWMIGVFVVIVAVIAVLLWSMGRGSVAVRDGELWAGNAHLPLELVSRAAAVPAAAKSAALGRQLDPAAFLYHKGWIKTMIVVVLDDPEDPTPYWMVSTRHPEKMLEHIPAATTLG</sequence>
<protein>
    <recommendedName>
        <fullName evidence="6">DUF3093 domain-containing protein</fullName>
    </recommendedName>
</protein>
<dbReference type="EMBL" id="LSRE01000034">
    <property type="protein sequence ID" value="KXO94016.1"/>
    <property type="molecule type" value="Genomic_DNA"/>
</dbReference>
<dbReference type="Pfam" id="PF11292">
    <property type="entry name" value="DUF3093"/>
    <property type="match status" value="1"/>
</dbReference>
<reference evidence="4" key="1">
    <citation type="submission" date="2016-02" db="EMBL/GenBank/DDBJ databases">
        <authorList>
            <person name="Wen L."/>
            <person name="He K."/>
            <person name="Yang H."/>
        </authorList>
    </citation>
    <scope>NUCLEOTIDE SEQUENCE [LARGE SCALE GENOMIC DNA]</scope>
    <source>
        <strain evidence="4">JCM 15929</strain>
    </source>
</reference>
<keyword evidence="5" id="KW-1185">Reference proteome</keyword>
<reference evidence="3" key="2">
    <citation type="submission" date="2016-02" db="EMBL/GenBank/DDBJ databases">
        <authorList>
            <person name="Teng J.L."/>
            <person name="Yang Y."/>
            <person name="Huang Y."/>
            <person name="Guo F."/>
            <person name="Wei W."/>
            <person name="Chen J.H."/>
            <person name="Wong S.Y."/>
            <person name="Lau S.K."/>
            <person name="Woo P.C."/>
        </authorList>
    </citation>
    <scope>NUCLEOTIDE SEQUENCE</scope>
    <source>
        <strain evidence="3">JCM 15929</strain>
    </source>
</reference>
<evidence type="ECO:0008006" key="6">
    <source>
        <dbReference type="Google" id="ProtNLM"/>
    </source>
</evidence>
<feature type="transmembrane region" description="Helical" evidence="1">
    <location>
        <begin position="50"/>
        <end position="69"/>
    </location>
</feature>
<keyword evidence="1" id="KW-0812">Transmembrane</keyword>
<gene>
    <name evidence="3" type="ORF">AXK60_11955</name>
    <name evidence="2" type="ORF">AXK61_05690</name>
</gene>
<dbReference type="AlphaFoldDB" id="A0A138A8Q0"/>
<evidence type="ECO:0000313" key="5">
    <source>
        <dbReference type="Proteomes" id="UP000070409"/>
    </source>
</evidence>
<keyword evidence="1" id="KW-0472">Membrane</keyword>
<keyword evidence="1" id="KW-1133">Transmembrane helix</keyword>
<evidence type="ECO:0000313" key="4">
    <source>
        <dbReference type="Proteomes" id="UP000070258"/>
    </source>
</evidence>
<evidence type="ECO:0000313" key="2">
    <source>
        <dbReference type="EMBL" id="KXO94016.1"/>
    </source>
</evidence>
<dbReference type="Proteomes" id="UP000070258">
    <property type="component" value="Unassembled WGS sequence"/>
</dbReference>
<dbReference type="Proteomes" id="UP000070409">
    <property type="component" value="Unassembled WGS sequence"/>
</dbReference>
<dbReference type="RefSeq" id="WP_068572677.1">
    <property type="nucleotide sequence ID" value="NZ_LSRE01000034.1"/>
</dbReference>
<evidence type="ECO:0000313" key="3">
    <source>
        <dbReference type="EMBL" id="KXP06770.1"/>
    </source>
</evidence>
<organism evidence="3 4">
    <name type="scientific">Tsukamurella pseudospumae</name>
    <dbReference type="NCBI Taxonomy" id="239498"/>
    <lineage>
        <taxon>Bacteria</taxon>
        <taxon>Bacillati</taxon>
        <taxon>Actinomycetota</taxon>
        <taxon>Actinomycetes</taxon>
        <taxon>Mycobacteriales</taxon>
        <taxon>Tsukamurellaceae</taxon>
        <taxon>Tsukamurella</taxon>
    </lineage>
</organism>
<dbReference type="STRING" id="239498.AXK60_11955"/>
<evidence type="ECO:0000256" key="1">
    <source>
        <dbReference type="SAM" id="Phobius"/>
    </source>
</evidence>
<feature type="transmembrane region" description="Helical" evidence="1">
    <location>
        <begin position="24"/>
        <end position="43"/>
    </location>
</feature>
<reference evidence="2 5" key="3">
    <citation type="submission" date="2016-02" db="EMBL/GenBank/DDBJ databases">
        <authorList>
            <person name="Teng J.L."/>
            <person name="Tang Y."/>
            <person name="Huang Y."/>
            <person name="Guo F."/>
            <person name="Wei W."/>
            <person name="Chen J.H."/>
            <person name="Wong S.Y."/>
            <person name="Lau S.K."/>
            <person name="Woo P.C."/>
        </authorList>
    </citation>
    <scope>NUCLEOTIDE SEQUENCE [LARGE SCALE GENOMIC DNA]</scope>
    <source>
        <strain evidence="2 5">JCM 13375</strain>
    </source>
</reference>
<accession>A0A138A8Q0</accession>
<dbReference type="EMBL" id="LSRF01000056">
    <property type="protein sequence ID" value="KXP06770.1"/>
    <property type="molecule type" value="Genomic_DNA"/>
</dbReference>
<proteinExistence type="predicted"/>